<dbReference type="AlphaFoldDB" id="A0AAV4TQD7"/>
<dbReference type="Proteomes" id="UP001054837">
    <property type="component" value="Unassembled WGS sequence"/>
</dbReference>
<keyword evidence="2" id="KW-1185">Reference proteome</keyword>
<protein>
    <submittedName>
        <fullName evidence="1">Uncharacterized protein</fullName>
    </submittedName>
</protein>
<evidence type="ECO:0000313" key="2">
    <source>
        <dbReference type="Proteomes" id="UP001054837"/>
    </source>
</evidence>
<name>A0AAV4TQD7_9ARAC</name>
<sequence>MFLESHGDKIRVVGSWWKNHDNNSPFDLKRVSPPSRKHIAKHIQNVSNSKRIPVENTFEQLKEQINREKEASPSSPVRFPLDMVRSDEDVFNILKLIGKQFNDEIAIKFSGNYLKYFRPPKNP</sequence>
<gene>
    <name evidence="1" type="ORF">CDAR_444911</name>
</gene>
<organism evidence="1 2">
    <name type="scientific">Caerostris darwini</name>
    <dbReference type="NCBI Taxonomy" id="1538125"/>
    <lineage>
        <taxon>Eukaryota</taxon>
        <taxon>Metazoa</taxon>
        <taxon>Ecdysozoa</taxon>
        <taxon>Arthropoda</taxon>
        <taxon>Chelicerata</taxon>
        <taxon>Arachnida</taxon>
        <taxon>Araneae</taxon>
        <taxon>Araneomorphae</taxon>
        <taxon>Entelegynae</taxon>
        <taxon>Araneoidea</taxon>
        <taxon>Araneidae</taxon>
        <taxon>Caerostris</taxon>
    </lineage>
</organism>
<reference evidence="1 2" key="1">
    <citation type="submission" date="2021-06" db="EMBL/GenBank/DDBJ databases">
        <title>Caerostris darwini draft genome.</title>
        <authorList>
            <person name="Kono N."/>
            <person name="Arakawa K."/>
        </authorList>
    </citation>
    <scope>NUCLEOTIDE SEQUENCE [LARGE SCALE GENOMIC DNA]</scope>
</reference>
<evidence type="ECO:0000313" key="1">
    <source>
        <dbReference type="EMBL" id="GIY47147.1"/>
    </source>
</evidence>
<comment type="caution">
    <text evidence="1">The sequence shown here is derived from an EMBL/GenBank/DDBJ whole genome shotgun (WGS) entry which is preliminary data.</text>
</comment>
<accession>A0AAV4TQD7</accession>
<dbReference type="EMBL" id="BPLQ01009872">
    <property type="protein sequence ID" value="GIY47147.1"/>
    <property type="molecule type" value="Genomic_DNA"/>
</dbReference>
<proteinExistence type="predicted"/>